<comment type="subcellular location">
    <subcellularLocation>
        <location evidence="1">Mitochondrion</location>
    </subcellularLocation>
</comment>
<dbReference type="EC" id="6.1.1.17" evidence="3"/>
<evidence type="ECO:0000256" key="10">
    <source>
        <dbReference type="ARBA" id="ARBA00044054"/>
    </source>
</evidence>
<dbReference type="Pfam" id="PF19269">
    <property type="entry name" value="Anticodon_2"/>
    <property type="match status" value="1"/>
</dbReference>
<comment type="catalytic activity">
    <reaction evidence="14">
        <text>tRNA(Glu) + L-glutamate + ATP = L-glutamyl-tRNA(Glu) + AMP + diphosphate</text>
        <dbReference type="Rhea" id="RHEA:23540"/>
        <dbReference type="Rhea" id="RHEA-COMP:9663"/>
        <dbReference type="Rhea" id="RHEA-COMP:9680"/>
        <dbReference type="ChEBI" id="CHEBI:29985"/>
        <dbReference type="ChEBI" id="CHEBI:30616"/>
        <dbReference type="ChEBI" id="CHEBI:33019"/>
        <dbReference type="ChEBI" id="CHEBI:78442"/>
        <dbReference type="ChEBI" id="CHEBI:78520"/>
        <dbReference type="ChEBI" id="CHEBI:456215"/>
        <dbReference type="EC" id="6.1.1.17"/>
    </reaction>
    <physiologicalReaction direction="left-to-right" evidence="14">
        <dbReference type="Rhea" id="RHEA:23541"/>
    </physiologicalReaction>
</comment>
<dbReference type="FunFam" id="3.40.50.620:FF:000045">
    <property type="entry name" value="Glutamate--tRNA ligase, mitochondrial"/>
    <property type="match status" value="1"/>
</dbReference>
<evidence type="ECO:0000256" key="17">
    <source>
        <dbReference type="RuleBase" id="RU363037"/>
    </source>
</evidence>
<dbReference type="Gene3D" id="1.10.10.350">
    <property type="match status" value="1"/>
</dbReference>
<dbReference type="NCBIfam" id="TIGR00464">
    <property type="entry name" value="gltX_bact"/>
    <property type="match status" value="1"/>
</dbReference>
<evidence type="ECO:0000313" key="20">
    <source>
        <dbReference type="EMBL" id="NXX96052.1"/>
    </source>
</evidence>
<dbReference type="InterPro" id="IPR033910">
    <property type="entry name" value="GluRS_core"/>
</dbReference>
<feature type="domain" description="Aminoacyl-tRNA synthetase class I anticodon-binding" evidence="19">
    <location>
        <begin position="348"/>
        <end position="477"/>
    </location>
</feature>
<comment type="similarity">
    <text evidence="2">Belongs to the class-I aminoacyl-tRNA synthetase family. Glutamate--tRNA ligase type 1 subfamily.</text>
</comment>
<dbReference type="AlphaFoldDB" id="A0A852M5Z4"/>
<dbReference type="EC" id="6.1.1.24" evidence="10"/>
<evidence type="ECO:0000256" key="7">
    <source>
        <dbReference type="ARBA" id="ARBA00022917"/>
    </source>
</evidence>
<reference evidence="20 21" key="1">
    <citation type="submission" date="2020-02" db="EMBL/GenBank/DDBJ databases">
        <title>Bird 10,000 Genomes (B10K) Project - Family phase.</title>
        <authorList>
            <person name="Zhang G."/>
        </authorList>
    </citation>
    <scope>NUCLEOTIDE SEQUENCE [LARGE SCALE GENOMIC DNA]</scope>
    <source>
        <strain evidence="20">B10K-DU-017-21</strain>
    </source>
</reference>
<dbReference type="InterPro" id="IPR020058">
    <property type="entry name" value="Glu/Gln-tRNA-synth_Ib_cat-dom"/>
</dbReference>
<evidence type="ECO:0000256" key="14">
    <source>
        <dbReference type="ARBA" id="ARBA00047366"/>
    </source>
</evidence>
<dbReference type="GO" id="GO:0004818">
    <property type="term" value="F:glutamate-tRNA ligase activity"/>
    <property type="evidence" value="ECO:0007669"/>
    <property type="project" value="UniProtKB-EC"/>
</dbReference>
<evidence type="ECO:0000256" key="5">
    <source>
        <dbReference type="ARBA" id="ARBA00022741"/>
    </source>
</evidence>
<evidence type="ECO:0000256" key="15">
    <source>
        <dbReference type="ARBA" id="ARBA00047479"/>
    </source>
</evidence>
<accession>A0A852M5Z4</accession>
<feature type="non-terminal residue" evidence="20">
    <location>
        <position position="479"/>
    </location>
</feature>
<dbReference type="PRINTS" id="PR00987">
    <property type="entry name" value="TRNASYNTHGLU"/>
</dbReference>
<evidence type="ECO:0000259" key="19">
    <source>
        <dbReference type="Pfam" id="PF19269"/>
    </source>
</evidence>
<evidence type="ECO:0000259" key="18">
    <source>
        <dbReference type="Pfam" id="PF00749"/>
    </source>
</evidence>
<dbReference type="InterPro" id="IPR045462">
    <property type="entry name" value="aa-tRNA-synth_I_cd-bd"/>
</dbReference>
<dbReference type="InterPro" id="IPR000924">
    <property type="entry name" value="Glu/Gln-tRNA-synth"/>
</dbReference>
<dbReference type="Gene3D" id="3.40.50.620">
    <property type="entry name" value="HUPs"/>
    <property type="match status" value="1"/>
</dbReference>
<evidence type="ECO:0000256" key="1">
    <source>
        <dbReference type="ARBA" id="ARBA00004173"/>
    </source>
</evidence>
<dbReference type="InterPro" id="IPR049940">
    <property type="entry name" value="GluQ/Sye"/>
</dbReference>
<organism evidence="20 21">
    <name type="scientific">Centropus bengalensis</name>
    <name type="common">lesser coucal</name>
    <dbReference type="NCBI Taxonomy" id="1463675"/>
    <lineage>
        <taxon>Eukaryota</taxon>
        <taxon>Metazoa</taxon>
        <taxon>Chordata</taxon>
        <taxon>Craniata</taxon>
        <taxon>Vertebrata</taxon>
        <taxon>Euteleostomi</taxon>
        <taxon>Archelosauria</taxon>
        <taxon>Archosauria</taxon>
        <taxon>Dinosauria</taxon>
        <taxon>Saurischia</taxon>
        <taxon>Theropoda</taxon>
        <taxon>Coelurosauria</taxon>
        <taxon>Aves</taxon>
        <taxon>Neognathae</taxon>
        <taxon>Neoaves</taxon>
        <taxon>Otidimorphae</taxon>
        <taxon>Cuculiformes</taxon>
        <taxon>Centropidae</taxon>
        <taxon>Centropus</taxon>
    </lineage>
</organism>
<dbReference type="PANTHER" id="PTHR43311">
    <property type="entry name" value="GLUTAMATE--TRNA LIGASE"/>
    <property type="match status" value="1"/>
</dbReference>
<keyword evidence="8 17" id="KW-0030">Aminoacyl-tRNA synthetase</keyword>
<keyword evidence="7 17" id="KW-0648">Protein biosynthesis</keyword>
<dbReference type="CDD" id="cd00808">
    <property type="entry name" value="GluRS_core"/>
    <property type="match status" value="1"/>
</dbReference>
<dbReference type="GO" id="GO:0005739">
    <property type="term" value="C:mitochondrion"/>
    <property type="evidence" value="ECO:0007669"/>
    <property type="project" value="UniProtKB-SubCell"/>
</dbReference>
<keyword evidence="6 17" id="KW-0067">ATP-binding</keyword>
<keyword evidence="5 17" id="KW-0547">Nucleotide-binding</keyword>
<evidence type="ECO:0000256" key="4">
    <source>
        <dbReference type="ARBA" id="ARBA00022598"/>
    </source>
</evidence>
<sequence length="479" mass="53791">PAGFLHLGGLRTALYNFLFAKSLGGAFVLRLEDTDRARAVPGAAAALEDALEWAGIPPDESPRRGGPVGPYEQSRRLELYQRAGAELLERGTAYRCFCTAQRLELLKREALRSQQTPRYDNRCRHLTPAEVEEKLSQGLSWVLRFRLEKGVEPFQDLVYGWNRHEVADVEGDPVILKGDGFPTYHLASVVDDHHMGISHVLRGTEWLTSTSKHLLLYKAFGWDPPQFGHLPLLLNRDRGKLSKRQGDISVGRFARDGYLPEALLDIITNCGSGFTEKQVGRTVEDLVSQFDVGKITTHSALLDLEKLPEFNRIHLARHIEHEGLRQKLVGELQSLVEDAYRDQQVDREVLEKEYVERVLLLRKGHISFLKNLVSPDYSYLWVRPSVSREQLRAISAEADAIGALVLGLMTRQGAVLGVEELNKELRSLQEQTKEPKYSSVMKLLRLALSGQQHGPSVAEMMVTLGPKEVSGRIRKALSG</sequence>
<dbReference type="GO" id="GO:0000049">
    <property type="term" value="F:tRNA binding"/>
    <property type="evidence" value="ECO:0007669"/>
    <property type="project" value="InterPro"/>
</dbReference>
<gene>
    <name evidence="20" type="primary">Ears2</name>
    <name evidence="20" type="ORF">CENBEN_R07963</name>
</gene>
<evidence type="ECO:0000256" key="12">
    <source>
        <dbReference type="ARBA" id="ARBA00044251"/>
    </source>
</evidence>
<dbReference type="InterPro" id="IPR004527">
    <property type="entry name" value="Glu-tRNA-ligase_bac/mito"/>
</dbReference>
<proteinExistence type="inferred from homology"/>
<comment type="catalytic activity">
    <reaction evidence="16">
        <text>tRNA(Gln) + L-glutamate + ATP = L-glutamyl-tRNA(Gln) + AMP + diphosphate</text>
        <dbReference type="Rhea" id="RHEA:64612"/>
        <dbReference type="Rhea" id="RHEA-COMP:9662"/>
        <dbReference type="Rhea" id="RHEA-COMP:9684"/>
        <dbReference type="ChEBI" id="CHEBI:29985"/>
        <dbReference type="ChEBI" id="CHEBI:30616"/>
        <dbReference type="ChEBI" id="CHEBI:33019"/>
        <dbReference type="ChEBI" id="CHEBI:78442"/>
        <dbReference type="ChEBI" id="CHEBI:78520"/>
        <dbReference type="ChEBI" id="CHEBI:456215"/>
    </reaction>
    <physiologicalReaction direction="left-to-right" evidence="16">
        <dbReference type="Rhea" id="RHEA:64613"/>
    </physiologicalReaction>
</comment>
<feature type="non-terminal residue" evidence="20">
    <location>
        <position position="1"/>
    </location>
</feature>
<dbReference type="GO" id="GO:0008270">
    <property type="term" value="F:zinc ion binding"/>
    <property type="evidence" value="ECO:0007669"/>
    <property type="project" value="InterPro"/>
</dbReference>
<dbReference type="PANTHER" id="PTHR43311:SF2">
    <property type="entry name" value="GLUTAMATE--TRNA LIGASE, MITOCHONDRIAL-RELATED"/>
    <property type="match status" value="1"/>
</dbReference>
<evidence type="ECO:0000256" key="11">
    <source>
        <dbReference type="ARBA" id="ARBA00044142"/>
    </source>
</evidence>
<dbReference type="InterPro" id="IPR014729">
    <property type="entry name" value="Rossmann-like_a/b/a_fold"/>
</dbReference>
<dbReference type="Pfam" id="PF00749">
    <property type="entry name" value="tRNA-synt_1c"/>
    <property type="match status" value="1"/>
</dbReference>
<evidence type="ECO:0000256" key="2">
    <source>
        <dbReference type="ARBA" id="ARBA00007894"/>
    </source>
</evidence>
<protein>
    <recommendedName>
        <fullName evidence="11">Nondiscriminating glutamyl-tRNA synthetase EARS2, mitochondrial</fullName>
        <ecNumber evidence="3">6.1.1.17</ecNumber>
        <ecNumber evidence="10">6.1.1.24</ecNumber>
    </recommendedName>
    <alternativeName>
        <fullName evidence="13">Glutamate--tRNA(Gln) ligase EARS2, mitochondrial</fullName>
    </alternativeName>
    <alternativeName>
        <fullName evidence="9">Glutamyl-tRNA synthetase</fullName>
    </alternativeName>
    <alternativeName>
        <fullName evidence="12">Mitochondrial glutamyl-tRNA synthetase</fullName>
    </alternativeName>
</protein>
<dbReference type="GO" id="GO:0005524">
    <property type="term" value="F:ATP binding"/>
    <property type="evidence" value="ECO:0007669"/>
    <property type="project" value="UniProtKB-KW"/>
</dbReference>
<dbReference type="GO" id="GO:0050561">
    <property type="term" value="F:glutamate-tRNA(Gln) ligase activity"/>
    <property type="evidence" value="ECO:0007669"/>
    <property type="project" value="UniProtKB-EC"/>
</dbReference>
<evidence type="ECO:0000256" key="6">
    <source>
        <dbReference type="ARBA" id="ARBA00022840"/>
    </source>
</evidence>
<evidence type="ECO:0000256" key="8">
    <source>
        <dbReference type="ARBA" id="ARBA00023146"/>
    </source>
</evidence>
<name>A0A852M5Z4_9AVES</name>
<dbReference type="InterPro" id="IPR020751">
    <property type="entry name" value="aa-tRNA-synth_I_codon-bd_sub2"/>
</dbReference>
<keyword evidence="21" id="KW-1185">Reference proteome</keyword>
<comment type="caution">
    <text evidence="20">The sequence shown here is derived from an EMBL/GenBank/DDBJ whole genome shotgun (WGS) entry which is preliminary data.</text>
</comment>
<dbReference type="HAMAP" id="MF_00022">
    <property type="entry name" value="Glu_tRNA_synth_type1"/>
    <property type="match status" value="1"/>
</dbReference>
<evidence type="ECO:0000256" key="3">
    <source>
        <dbReference type="ARBA" id="ARBA00012835"/>
    </source>
</evidence>
<keyword evidence="4 17" id="KW-0436">Ligase</keyword>
<dbReference type="InterPro" id="IPR008925">
    <property type="entry name" value="aa_tRNA-synth_I_cd-bd_sf"/>
</dbReference>
<dbReference type="SUPFAM" id="SSF52374">
    <property type="entry name" value="Nucleotidylyl transferase"/>
    <property type="match status" value="1"/>
</dbReference>
<dbReference type="GO" id="GO:0006424">
    <property type="term" value="P:glutamyl-tRNA aminoacylation"/>
    <property type="evidence" value="ECO:0007669"/>
    <property type="project" value="InterPro"/>
</dbReference>
<dbReference type="Proteomes" id="UP000632886">
    <property type="component" value="Unassembled WGS sequence"/>
</dbReference>
<evidence type="ECO:0000256" key="9">
    <source>
        <dbReference type="ARBA" id="ARBA00030865"/>
    </source>
</evidence>
<evidence type="ECO:0000256" key="13">
    <source>
        <dbReference type="ARBA" id="ARBA00044313"/>
    </source>
</evidence>
<feature type="domain" description="Glutamyl/glutaminyl-tRNA synthetase class Ib catalytic" evidence="18">
    <location>
        <begin position="1"/>
        <end position="307"/>
    </location>
</feature>
<dbReference type="EMBL" id="WBNK01000950">
    <property type="protein sequence ID" value="NXX96052.1"/>
    <property type="molecule type" value="Genomic_DNA"/>
</dbReference>
<evidence type="ECO:0000256" key="16">
    <source>
        <dbReference type="ARBA" id="ARBA00047689"/>
    </source>
</evidence>
<evidence type="ECO:0000313" key="21">
    <source>
        <dbReference type="Proteomes" id="UP000632886"/>
    </source>
</evidence>
<comment type="catalytic activity">
    <reaction evidence="15">
        <text>tRNA(Glx) + L-glutamate + ATP = L-glutamyl-tRNA(Glx) + AMP + diphosphate</text>
        <dbReference type="Rhea" id="RHEA:18397"/>
        <dbReference type="Rhea" id="RHEA-COMP:9713"/>
        <dbReference type="Rhea" id="RHEA-COMP:9716"/>
        <dbReference type="ChEBI" id="CHEBI:29985"/>
        <dbReference type="ChEBI" id="CHEBI:30616"/>
        <dbReference type="ChEBI" id="CHEBI:33019"/>
        <dbReference type="ChEBI" id="CHEBI:78442"/>
        <dbReference type="ChEBI" id="CHEBI:78520"/>
        <dbReference type="ChEBI" id="CHEBI:456215"/>
        <dbReference type="EC" id="6.1.1.24"/>
    </reaction>
    <physiologicalReaction direction="left-to-right" evidence="15">
        <dbReference type="Rhea" id="RHEA:18398"/>
    </physiologicalReaction>
</comment>
<dbReference type="SUPFAM" id="SSF48163">
    <property type="entry name" value="An anticodon-binding domain of class I aminoacyl-tRNA synthetases"/>
    <property type="match status" value="1"/>
</dbReference>